<keyword evidence="1" id="KW-1133">Transmembrane helix</keyword>
<comment type="caution">
    <text evidence="2">The sequence shown here is derived from an EMBL/GenBank/DDBJ whole genome shotgun (WGS) entry which is preliminary data.</text>
</comment>
<keyword evidence="1" id="KW-0812">Transmembrane</keyword>
<evidence type="ECO:0000256" key="1">
    <source>
        <dbReference type="SAM" id="Phobius"/>
    </source>
</evidence>
<dbReference type="KEGG" id="xcf:J172_04424"/>
<evidence type="ECO:0000313" key="3">
    <source>
        <dbReference type="Proteomes" id="UP000052230"/>
    </source>
</evidence>
<dbReference type="InterPro" id="IPR036259">
    <property type="entry name" value="MFS_trans_sf"/>
</dbReference>
<organism evidence="2 3">
    <name type="scientific">Xanthomonas citri pv. citri</name>
    <dbReference type="NCBI Taxonomy" id="611301"/>
    <lineage>
        <taxon>Bacteria</taxon>
        <taxon>Pseudomonadati</taxon>
        <taxon>Pseudomonadota</taxon>
        <taxon>Gammaproteobacteria</taxon>
        <taxon>Lysobacterales</taxon>
        <taxon>Lysobacteraceae</taxon>
        <taxon>Xanthomonas</taxon>
    </lineage>
</organism>
<feature type="transmembrane region" description="Helical" evidence="1">
    <location>
        <begin position="75"/>
        <end position="96"/>
    </location>
</feature>
<evidence type="ECO:0000313" key="2">
    <source>
        <dbReference type="EMBL" id="CEG19236.1"/>
    </source>
</evidence>
<name>A0A0U5FN62_XANCI</name>
<accession>A0A0U5FN62</accession>
<feature type="transmembrane region" description="Helical" evidence="1">
    <location>
        <begin position="102"/>
        <end position="121"/>
    </location>
</feature>
<feature type="transmembrane region" description="Helical" evidence="1">
    <location>
        <begin position="24"/>
        <end position="43"/>
    </location>
</feature>
<dbReference type="KEGG" id="xcm:J164_04384"/>
<reference evidence="2 3" key="1">
    <citation type="submission" date="2014-09" db="EMBL/GenBank/DDBJ databases">
        <authorList>
            <person name="Regsiter A."/>
        </authorList>
    </citation>
    <scope>NUCLEOTIDE SEQUENCE [LARGE SCALE GENOMIC DNA]</scope>
</reference>
<dbReference type="EMBL" id="CCXZ01000196">
    <property type="protein sequence ID" value="CEG19236.1"/>
    <property type="molecule type" value="Genomic_DNA"/>
</dbReference>
<dbReference type="KEGG" id="xcu:J159_04383"/>
<dbReference type="Proteomes" id="UP000052230">
    <property type="component" value="Unassembled WGS sequence"/>
</dbReference>
<keyword evidence="3" id="KW-1185">Reference proteome</keyword>
<gene>
    <name evidence="2" type="ORF">XAC3562_970020</name>
</gene>
<dbReference type="OMA" id="CAVWQIA"/>
<protein>
    <submittedName>
        <fullName evidence="2">Uncharacterized protein</fullName>
    </submittedName>
</protein>
<keyword evidence="1" id="KW-0472">Membrane</keyword>
<dbReference type="KEGG" id="xcn:J169_04431"/>
<dbReference type="AlphaFoldDB" id="A0A0U5FN62"/>
<sequence length="133" mass="14061">MTIADAHRARRHLRGVLTLCRRHHVIVLAACIVRRAVALIGLATAAQHGWLACLFTLLSDLLACHAVATVAGFGGVAAAASDMVIAPFIGFVLQAIGSCVPVFLMVGAAYILALAVVHRLVPRRQPVRVEQPA</sequence>
<dbReference type="SUPFAM" id="SSF103473">
    <property type="entry name" value="MFS general substrate transporter"/>
    <property type="match status" value="1"/>
</dbReference>
<proteinExistence type="predicted"/>
<dbReference type="KEGG" id="xcw:J162_04389"/>
<dbReference type="KEGG" id="xcr:J163_04384"/>